<evidence type="ECO:0000256" key="1">
    <source>
        <dbReference type="SAM" id="MobiDB-lite"/>
    </source>
</evidence>
<name>A0A811UWP4_CERCA</name>
<evidence type="ECO:0000313" key="3">
    <source>
        <dbReference type="Proteomes" id="UP000606786"/>
    </source>
</evidence>
<feature type="non-terminal residue" evidence="2">
    <location>
        <position position="1"/>
    </location>
</feature>
<protein>
    <submittedName>
        <fullName evidence="2">(Mediterranean fruit fly) hypothetical protein</fullName>
    </submittedName>
</protein>
<dbReference type="EMBL" id="CAJHJT010000023">
    <property type="protein sequence ID" value="CAD7001513.1"/>
    <property type="molecule type" value="Genomic_DNA"/>
</dbReference>
<evidence type="ECO:0000313" key="2">
    <source>
        <dbReference type="EMBL" id="CAD7001513.1"/>
    </source>
</evidence>
<dbReference type="Proteomes" id="UP000606786">
    <property type="component" value="Unassembled WGS sequence"/>
</dbReference>
<feature type="region of interest" description="Disordered" evidence="1">
    <location>
        <begin position="25"/>
        <end position="61"/>
    </location>
</feature>
<comment type="caution">
    <text evidence="2">The sequence shown here is derived from an EMBL/GenBank/DDBJ whole genome shotgun (WGS) entry which is preliminary data.</text>
</comment>
<proteinExistence type="predicted"/>
<keyword evidence="3" id="KW-1185">Reference proteome</keyword>
<dbReference type="AlphaFoldDB" id="A0A811UWP4"/>
<sequence length="61" mass="6891">QEFRFNQPQHNCAINCINTSQQLQLSNRKSTDTQQQNSVPPTAPSNLPHSATTLFNHQRTA</sequence>
<accession>A0A811UWP4</accession>
<reference evidence="2" key="1">
    <citation type="submission" date="2020-11" db="EMBL/GenBank/DDBJ databases">
        <authorList>
            <person name="Whitehead M."/>
        </authorList>
    </citation>
    <scope>NUCLEOTIDE SEQUENCE</scope>
    <source>
        <strain evidence="2">EGII</strain>
    </source>
</reference>
<gene>
    <name evidence="2" type="ORF">CCAP1982_LOCUS10010</name>
</gene>
<feature type="non-terminal residue" evidence="2">
    <location>
        <position position="61"/>
    </location>
</feature>
<organism evidence="2 3">
    <name type="scientific">Ceratitis capitata</name>
    <name type="common">Mediterranean fruit fly</name>
    <name type="synonym">Tephritis capitata</name>
    <dbReference type="NCBI Taxonomy" id="7213"/>
    <lineage>
        <taxon>Eukaryota</taxon>
        <taxon>Metazoa</taxon>
        <taxon>Ecdysozoa</taxon>
        <taxon>Arthropoda</taxon>
        <taxon>Hexapoda</taxon>
        <taxon>Insecta</taxon>
        <taxon>Pterygota</taxon>
        <taxon>Neoptera</taxon>
        <taxon>Endopterygota</taxon>
        <taxon>Diptera</taxon>
        <taxon>Brachycera</taxon>
        <taxon>Muscomorpha</taxon>
        <taxon>Tephritoidea</taxon>
        <taxon>Tephritidae</taxon>
        <taxon>Ceratitis</taxon>
        <taxon>Ceratitis</taxon>
    </lineage>
</organism>